<accession>A0A4Q5I019</accession>
<dbReference type="RefSeq" id="WP_130053562.1">
    <property type="nucleotide sequence ID" value="NZ_RCXK01000001.1"/>
</dbReference>
<evidence type="ECO:0000313" key="2">
    <source>
        <dbReference type="EMBL" id="KAA5404961.1"/>
    </source>
</evidence>
<reference evidence="3 4" key="1">
    <citation type="journal article" date="2019" name="Nat. Med.">
        <title>A library of human gut bacterial isolates paired with longitudinal multiomics data enables mechanistic microbiome research.</title>
        <authorList>
            <person name="Poyet M."/>
            <person name="Groussin M."/>
            <person name="Gibbons S.M."/>
            <person name="Avila-Pacheco J."/>
            <person name="Jiang X."/>
            <person name="Kearney S.M."/>
            <person name="Perrotta A.R."/>
            <person name="Berdy B."/>
            <person name="Zhao S."/>
            <person name="Lieberman T.D."/>
            <person name="Swanson P.K."/>
            <person name="Smith M."/>
            <person name="Roesemann S."/>
            <person name="Alexander J.E."/>
            <person name="Rich S.A."/>
            <person name="Livny J."/>
            <person name="Vlamakis H."/>
            <person name="Clish C."/>
            <person name="Bullock K."/>
            <person name="Deik A."/>
            <person name="Scott J."/>
            <person name="Pierce K.A."/>
            <person name="Xavier R.J."/>
            <person name="Alm E.J."/>
        </authorList>
    </citation>
    <scope>NUCLEOTIDE SEQUENCE [LARGE SCALE GENOMIC DNA]</scope>
    <source>
        <strain evidence="1 4">BIOML-A1</strain>
        <strain evidence="2 3">BIOML-A4</strain>
    </source>
</reference>
<dbReference type="AlphaFoldDB" id="A0A4Q5I019"/>
<dbReference type="Proteomes" id="UP000441162">
    <property type="component" value="Unassembled WGS sequence"/>
</dbReference>
<dbReference type="EMBL" id="VVZA01000008">
    <property type="protein sequence ID" value="KAA5404961.1"/>
    <property type="molecule type" value="Genomic_DNA"/>
</dbReference>
<comment type="caution">
    <text evidence="2">The sequence shown here is derived from an EMBL/GenBank/DDBJ whole genome shotgun (WGS) entry which is preliminary data.</text>
</comment>
<organism evidence="2 3">
    <name type="scientific">Phocaeicola dorei</name>
    <dbReference type="NCBI Taxonomy" id="357276"/>
    <lineage>
        <taxon>Bacteria</taxon>
        <taxon>Pseudomonadati</taxon>
        <taxon>Bacteroidota</taxon>
        <taxon>Bacteroidia</taxon>
        <taxon>Bacteroidales</taxon>
        <taxon>Bacteroidaceae</taxon>
        <taxon>Phocaeicola</taxon>
    </lineage>
</organism>
<name>A0A4Q5I019_9BACT</name>
<proteinExistence type="predicted"/>
<evidence type="ECO:0000313" key="4">
    <source>
        <dbReference type="Proteomes" id="UP000481616"/>
    </source>
</evidence>
<protein>
    <submittedName>
        <fullName evidence="2">Transcriptional regulator</fullName>
    </submittedName>
</protein>
<dbReference type="EMBL" id="VVYY01000001">
    <property type="protein sequence ID" value="KAA5400775.1"/>
    <property type="molecule type" value="Genomic_DNA"/>
</dbReference>
<evidence type="ECO:0000313" key="3">
    <source>
        <dbReference type="Proteomes" id="UP000441162"/>
    </source>
</evidence>
<sequence>MELNNPVEPISEALPLNDQNITSEAPKLLLCSSIASVSDPGSNEGITPLVGIGKEHPEVNWYYLYLSNKELKRYTGVFSGRKAVKFRTPSGVVEERYFCFKVFSYTATDHKKRFEQCGYTKEEYIARRDSVRVVKEAFATGSAQKLNALTDEKEIVGNGWLFVCAPLQQLELILSAMLPRQYLVTDYNTHRAAVIPQRQMEEFIYLYESMPYNIELMNRPLEDYLQKKQKIRITGGVFRGKEGCIMRLHRNTRLVFAFGNMTVAVSYLHAFPFEKID</sequence>
<evidence type="ECO:0000313" key="1">
    <source>
        <dbReference type="EMBL" id="KAA5400775.1"/>
    </source>
</evidence>
<dbReference type="Proteomes" id="UP000481616">
    <property type="component" value="Unassembled WGS sequence"/>
</dbReference>
<gene>
    <name evidence="2" type="ORF">F2Y51_10765</name>
    <name evidence="1" type="ORF">F2Y58_00960</name>
</gene>